<dbReference type="Proteomes" id="UP000886998">
    <property type="component" value="Unassembled WGS sequence"/>
</dbReference>
<evidence type="ECO:0000313" key="1">
    <source>
        <dbReference type="EMBL" id="GFY71210.1"/>
    </source>
</evidence>
<name>A0A8X7CMJ6_9ARAC</name>
<comment type="caution">
    <text evidence="1">The sequence shown here is derived from an EMBL/GenBank/DDBJ whole genome shotgun (WGS) entry which is preliminary data.</text>
</comment>
<proteinExistence type="predicted"/>
<reference evidence="1" key="1">
    <citation type="submission" date="2020-08" db="EMBL/GenBank/DDBJ databases">
        <title>Multicomponent nature underlies the extraordinary mechanical properties of spider dragline silk.</title>
        <authorList>
            <person name="Kono N."/>
            <person name="Nakamura H."/>
            <person name="Mori M."/>
            <person name="Yoshida Y."/>
            <person name="Ohtoshi R."/>
            <person name="Malay A.D."/>
            <person name="Moran D.A.P."/>
            <person name="Tomita M."/>
            <person name="Numata K."/>
            <person name="Arakawa K."/>
        </authorList>
    </citation>
    <scope>NUCLEOTIDE SEQUENCE</scope>
</reference>
<evidence type="ECO:0000313" key="2">
    <source>
        <dbReference type="Proteomes" id="UP000886998"/>
    </source>
</evidence>
<accession>A0A8X7CMJ6</accession>
<dbReference type="EMBL" id="BMAV01018676">
    <property type="protein sequence ID" value="GFY71210.1"/>
    <property type="molecule type" value="Genomic_DNA"/>
</dbReference>
<dbReference type="OrthoDB" id="10434639at2759"/>
<organism evidence="1 2">
    <name type="scientific">Trichonephila inaurata madagascariensis</name>
    <dbReference type="NCBI Taxonomy" id="2747483"/>
    <lineage>
        <taxon>Eukaryota</taxon>
        <taxon>Metazoa</taxon>
        <taxon>Ecdysozoa</taxon>
        <taxon>Arthropoda</taxon>
        <taxon>Chelicerata</taxon>
        <taxon>Arachnida</taxon>
        <taxon>Araneae</taxon>
        <taxon>Araneomorphae</taxon>
        <taxon>Entelegynae</taxon>
        <taxon>Araneoidea</taxon>
        <taxon>Nephilidae</taxon>
        <taxon>Trichonephila</taxon>
        <taxon>Trichonephila inaurata</taxon>
    </lineage>
</organism>
<gene>
    <name evidence="1" type="ORF">TNIN_47061</name>
</gene>
<protein>
    <submittedName>
        <fullName evidence="1">Uncharacterized protein</fullName>
    </submittedName>
</protein>
<dbReference type="AlphaFoldDB" id="A0A8X7CMJ6"/>
<sequence length="121" mass="14287">MLGKSHDEVQLDESKNSIVCEVQTFEEGSCLDIEATIDAVNIESEVRPNLSSETRRTFIKLQKKDETLISVWEQARKRKMPMKCKTIFSCIMTLFVESQSSKLSYLHVKERKFYRWLMKFR</sequence>
<keyword evidence="2" id="KW-1185">Reference proteome</keyword>